<sequence>MSVPNGSWCTATQNSHLGWGGTHRLGILREELVVRLVGGGKVGHVGQVDVDLEHAVDAAAAGLEHGGQVAQALARAVLDGALDEGLGLGVHADGAAAEEEAVVVDALGELGEGRGRRRGAHRGALVAAVA</sequence>
<gene>
    <name evidence="1" type="ORF">CSOL1703_00012669</name>
</gene>
<reference evidence="2" key="1">
    <citation type="submission" date="2019-06" db="EMBL/GenBank/DDBJ databases">
        <authorList>
            <person name="Broberg M."/>
        </authorList>
    </citation>
    <scope>NUCLEOTIDE SEQUENCE [LARGE SCALE GENOMIC DNA]</scope>
</reference>
<keyword evidence="2" id="KW-1185">Reference proteome</keyword>
<evidence type="ECO:0000313" key="1">
    <source>
        <dbReference type="EMBL" id="CAH0046036.1"/>
    </source>
</evidence>
<name>A0A9N9WC15_9HYPO</name>
<dbReference type="Proteomes" id="UP000775872">
    <property type="component" value="Unassembled WGS sequence"/>
</dbReference>
<protein>
    <submittedName>
        <fullName evidence="1">Uncharacterized protein</fullName>
    </submittedName>
</protein>
<accession>A0A9N9WC15</accession>
<dbReference type="AlphaFoldDB" id="A0A9N9WC15"/>
<comment type="caution">
    <text evidence="1">The sequence shown here is derived from an EMBL/GenBank/DDBJ whole genome shotgun (WGS) entry which is preliminary data.</text>
</comment>
<organism evidence="1 2">
    <name type="scientific">Clonostachys solani</name>
    <dbReference type="NCBI Taxonomy" id="160281"/>
    <lineage>
        <taxon>Eukaryota</taxon>
        <taxon>Fungi</taxon>
        <taxon>Dikarya</taxon>
        <taxon>Ascomycota</taxon>
        <taxon>Pezizomycotina</taxon>
        <taxon>Sordariomycetes</taxon>
        <taxon>Hypocreomycetidae</taxon>
        <taxon>Hypocreales</taxon>
        <taxon>Bionectriaceae</taxon>
        <taxon>Clonostachys</taxon>
    </lineage>
</organism>
<proteinExistence type="predicted"/>
<evidence type="ECO:0000313" key="2">
    <source>
        <dbReference type="Proteomes" id="UP000775872"/>
    </source>
</evidence>
<reference evidence="1 2" key="2">
    <citation type="submission" date="2021-10" db="EMBL/GenBank/DDBJ databases">
        <authorList>
            <person name="Piombo E."/>
        </authorList>
    </citation>
    <scope>NUCLEOTIDE SEQUENCE [LARGE SCALE GENOMIC DNA]</scope>
</reference>
<dbReference type="EMBL" id="CABFOC020000013">
    <property type="protein sequence ID" value="CAH0046036.1"/>
    <property type="molecule type" value="Genomic_DNA"/>
</dbReference>